<dbReference type="PRINTS" id="PR00773">
    <property type="entry name" value="GRPEPROTEIN"/>
</dbReference>
<dbReference type="InterPro" id="IPR000073">
    <property type="entry name" value="AB_hydrolase_1"/>
</dbReference>
<evidence type="ECO:0000256" key="2">
    <source>
        <dbReference type="ARBA" id="ARBA00014521"/>
    </source>
</evidence>
<dbReference type="PANTHER" id="PTHR21237:SF23">
    <property type="entry name" value="GRPE PROTEIN HOMOLOG, MITOCHONDRIAL"/>
    <property type="match status" value="1"/>
</dbReference>
<keyword evidence="3" id="KW-0143">Chaperone</keyword>
<dbReference type="Gene3D" id="3.40.50.1820">
    <property type="entry name" value="alpha/beta hydrolase"/>
    <property type="match status" value="1"/>
</dbReference>
<sequence>MQRALYAVTRSAARPALRMARPAVVQPLRYNLAAVRFNSTKPEGEAKEEPKEEPKEEEPKKEEPQEDPIVAELKQKLEKKDKDLADMKNHYARAVADFRNLQETTKKEMQKSKDFALQKFAKDLLESIDNFELALNSVKEETLTASEEVKNLYDGVSMTRNVFQKTLEKHGIEKMDPMGEAFDPNHHEATFEIPQPDKEPGTIFHVQQPGYTLNSRVLRPAKVGLALLEHHFPLTREENKGIKRESKKVPIDEKGNFINEVSFEVVNDESYTTKHVVFVHGYGASLGCFARNFHVVNKFRGLKNNYKVHFLDNITFALSSNPPMKSIDYSAPIPQVKHIKMTDTRATVPKDLYKKYYKLIDSYKFDVEEFKKSRDELAPVLKDMEDYYTQALDGWRKGTGIEKIDFLVGHSFGGHWCGSYSVRNPDRVDRVVLLSPVGVERTAFGVTTPIPEQEENLPSLDPTSYHFLSRWPILSQETVYKWYHVQPKLPRLLKFMGPWGVAKYYDMWYSKLFAINKVIKKLGGASVFKSENELVYGSNTECRLLIEYLYNSITTGTKSDTHVKYLLTPATTSRWPLYDKFMSSNKEDLSKFKLHIAYGQYDFMNSEAGEKLVKELNETFGVNNAKYHTVPEGGHNLYIQNPFGTNELLEDIVTEAEAQ</sequence>
<organism evidence="7 8">
    <name type="scientific">Candidozyma haemuli</name>
    <dbReference type="NCBI Taxonomy" id="45357"/>
    <lineage>
        <taxon>Eukaryota</taxon>
        <taxon>Fungi</taxon>
        <taxon>Dikarya</taxon>
        <taxon>Ascomycota</taxon>
        <taxon>Saccharomycotina</taxon>
        <taxon>Pichiomycetes</taxon>
        <taxon>Metschnikowiaceae</taxon>
        <taxon>Candidozyma</taxon>
    </lineage>
</organism>
<evidence type="ECO:0000256" key="3">
    <source>
        <dbReference type="ARBA" id="ARBA00023186"/>
    </source>
</evidence>
<keyword evidence="8" id="KW-1185">Reference proteome</keyword>
<proteinExistence type="inferred from homology"/>
<dbReference type="InterPro" id="IPR013805">
    <property type="entry name" value="GrpE_CC"/>
</dbReference>
<dbReference type="CDD" id="cd00446">
    <property type="entry name" value="GrpE"/>
    <property type="match status" value="1"/>
</dbReference>
<dbReference type="Pfam" id="PF01025">
    <property type="entry name" value="GrpE"/>
    <property type="match status" value="1"/>
</dbReference>
<dbReference type="HAMAP" id="MF_01151">
    <property type="entry name" value="GrpE"/>
    <property type="match status" value="1"/>
</dbReference>
<evidence type="ECO:0000256" key="5">
    <source>
        <dbReference type="SAM" id="MobiDB-lite"/>
    </source>
</evidence>
<dbReference type="EMBL" id="CP076665">
    <property type="protein sequence ID" value="QWU89595.1"/>
    <property type="molecule type" value="Genomic_DNA"/>
</dbReference>
<feature type="region of interest" description="Disordered" evidence="5">
    <location>
        <begin position="36"/>
        <end position="70"/>
    </location>
</feature>
<evidence type="ECO:0000313" key="8">
    <source>
        <dbReference type="Proteomes" id="UP000825434"/>
    </source>
</evidence>
<dbReference type="SUPFAM" id="SSF53474">
    <property type="entry name" value="alpha/beta-Hydrolases"/>
    <property type="match status" value="1"/>
</dbReference>
<dbReference type="InterPro" id="IPR009012">
    <property type="entry name" value="GrpE_head"/>
</dbReference>
<dbReference type="Gene3D" id="2.30.22.10">
    <property type="entry name" value="Head domain of nucleotide exchange factor GrpE"/>
    <property type="match status" value="1"/>
</dbReference>
<name>A0ABX8I8J8_9ASCO</name>
<evidence type="ECO:0000313" key="7">
    <source>
        <dbReference type="EMBL" id="QWU89595.1"/>
    </source>
</evidence>
<feature type="compositionally biased region" description="Basic and acidic residues" evidence="5">
    <location>
        <begin position="42"/>
        <end position="63"/>
    </location>
</feature>
<dbReference type="SUPFAM" id="SSF51064">
    <property type="entry name" value="Head domain of nucleotide exchange factor GrpE"/>
    <property type="match status" value="1"/>
</dbReference>
<dbReference type="Pfam" id="PF00561">
    <property type="entry name" value="Abhydrolase_1"/>
    <property type="match status" value="1"/>
</dbReference>
<dbReference type="InterPro" id="IPR029058">
    <property type="entry name" value="AB_hydrolase_fold"/>
</dbReference>
<accession>A0ABX8I8J8</accession>
<dbReference type="Gene3D" id="3.90.20.20">
    <property type="match status" value="1"/>
</dbReference>
<gene>
    <name evidence="7" type="ORF">CA3LBN_003943</name>
</gene>
<dbReference type="SUPFAM" id="SSF58014">
    <property type="entry name" value="Coiled-coil domain of nucleotide exchange factor GrpE"/>
    <property type="match status" value="1"/>
</dbReference>
<evidence type="ECO:0000256" key="1">
    <source>
        <dbReference type="ARBA" id="ARBA00009054"/>
    </source>
</evidence>
<evidence type="ECO:0000256" key="4">
    <source>
        <dbReference type="RuleBase" id="RU004478"/>
    </source>
</evidence>
<protein>
    <recommendedName>
        <fullName evidence="2">GrpE protein homolog, mitochondrial</fullName>
    </recommendedName>
</protein>
<comment type="similarity">
    <text evidence="1 4">Belongs to the GrpE family.</text>
</comment>
<feature type="domain" description="AB hydrolase-1" evidence="6">
    <location>
        <begin position="274"/>
        <end position="444"/>
    </location>
</feature>
<dbReference type="PANTHER" id="PTHR21237">
    <property type="entry name" value="GRPE PROTEIN"/>
    <property type="match status" value="1"/>
</dbReference>
<evidence type="ECO:0000259" key="6">
    <source>
        <dbReference type="Pfam" id="PF00561"/>
    </source>
</evidence>
<reference evidence="7 8" key="1">
    <citation type="submission" date="2021-06" db="EMBL/GenBank/DDBJ databases">
        <title>Candida outbreak in Lebanon.</title>
        <authorList>
            <person name="Finianos M."/>
        </authorList>
    </citation>
    <scope>NUCLEOTIDE SEQUENCE [LARGE SCALE GENOMIC DNA]</scope>
    <source>
        <strain evidence="7">CA3LBN</strain>
    </source>
</reference>
<dbReference type="InterPro" id="IPR000740">
    <property type="entry name" value="GrpE"/>
</dbReference>
<dbReference type="Proteomes" id="UP000825434">
    <property type="component" value="Chromosome 5"/>
</dbReference>